<protein>
    <submittedName>
        <fullName evidence="11">Preprotein translocase subunit YajC</fullName>
    </submittedName>
</protein>
<dbReference type="EMBL" id="JWHR01000071">
    <property type="protein sequence ID" value="KHS57532.1"/>
    <property type="molecule type" value="Genomic_DNA"/>
</dbReference>
<keyword evidence="12" id="KW-1185">Reference proteome</keyword>
<keyword evidence="9 10" id="KW-0472">Membrane</keyword>
<evidence type="ECO:0000256" key="9">
    <source>
        <dbReference type="ARBA" id="ARBA00023136"/>
    </source>
</evidence>
<evidence type="ECO:0000256" key="6">
    <source>
        <dbReference type="ARBA" id="ARBA00022927"/>
    </source>
</evidence>
<evidence type="ECO:0000256" key="3">
    <source>
        <dbReference type="ARBA" id="ARBA00022448"/>
    </source>
</evidence>
<dbReference type="STRING" id="1577792.QX51_07820"/>
<dbReference type="AlphaFoldDB" id="A0A0B3W541"/>
<evidence type="ECO:0000256" key="2">
    <source>
        <dbReference type="ARBA" id="ARBA00006742"/>
    </source>
</evidence>
<accession>A0A0B3W541</accession>
<evidence type="ECO:0000256" key="10">
    <source>
        <dbReference type="SAM" id="Phobius"/>
    </source>
</evidence>
<organism evidence="11 12">
    <name type="scientific">Terrisporobacter othiniensis</name>
    <dbReference type="NCBI Taxonomy" id="1577792"/>
    <lineage>
        <taxon>Bacteria</taxon>
        <taxon>Bacillati</taxon>
        <taxon>Bacillota</taxon>
        <taxon>Clostridia</taxon>
        <taxon>Peptostreptococcales</taxon>
        <taxon>Peptostreptococcaceae</taxon>
        <taxon>Terrisporobacter</taxon>
    </lineage>
</organism>
<name>A0A0B3W541_9FIRM</name>
<keyword evidence="7 10" id="KW-1133">Transmembrane helix</keyword>
<feature type="transmembrane region" description="Helical" evidence="10">
    <location>
        <begin position="7"/>
        <end position="29"/>
    </location>
</feature>
<evidence type="ECO:0000313" key="12">
    <source>
        <dbReference type="Proteomes" id="UP000031189"/>
    </source>
</evidence>
<evidence type="ECO:0000256" key="7">
    <source>
        <dbReference type="ARBA" id="ARBA00022989"/>
    </source>
</evidence>
<dbReference type="GO" id="GO:0005886">
    <property type="term" value="C:plasma membrane"/>
    <property type="evidence" value="ECO:0007669"/>
    <property type="project" value="UniProtKB-SubCell"/>
</dbReference>
<dbReference type="Proteomes" id="UP000031189">
    <property type="component" value="Unassembled WGS sequence"/>
</dbReference>
<evidence type="ECO:0000313" key="11">
    <source>
        <dbReference type="EMBL" id="KHS57532.1"/>
    </source>
</evidence>
<keyword evidence="5 10" id="KW-0812">Transmembrane</keyword>
<keyword evidence="4" id="KW-1003">Cell membrane</keyword>
<evidence type="ECO:0000256" key="1">
    <source>
        <dbReference type="ARBA" id="ARBA00004162"/>
    </source>
</evidence>
<dbReference type="SMART" id="SM01323">
    <property type="entry name" value="YajC"/>
    <property type="match status" value="1"/>
</dbReference>
<sequence length="93" mass="10308">MMINWEVVTWTCITIAVLLGIAALILIFISSKNIKKKTTELKDLHLELKPGMKVMFCGAVYGKITRVKGDIVEVEVAKNVVISVSRYAIQSIA</sequence>
<dbReference type="Pfam" id="PF02699">
    <property type="entry name" value="YajC"/>
    <property type="match status" value="1"/>
</dbReference>
<dbReference type="PANTHER" id="PTHR33909">
    <property type="entry name" value="SEC TRANSLOCON ACCESSORY COMPLEX SUBUNIT YAJC"/>
    <property type="match status" value="1"/>
</dbReference>
<dbReference type="NCBIfam" id="TIGR00739">
    <property type="entry name" value="yajC"/>
    <property type="match status" value="1"/>
</dbReference>
<comment type="subcellular location">
    <subcellularLocation>
        <location evidence="1">Cell membrane</location>
        <topology evidence="1">Single-pass membrane protein</topology>
    </subcellularLocation>
</comment>
<evidence type="ECO:0000256" key="5">
    <source>
        <dbReference type="ARBA" id="ARBA00022692"/>
    </source>
</evidence>
<comment type="similarity">
    <text evidence="2">Belongs to the YajC family.</text>
</comment>
<comment type="caution">
    <text evidence="11">The sequence shown here is derived from an EMBL/GenBank/DDBJ whole genome shotgun (WGS) entry which is preliminary data.</text>
</comment>
<reference evidence="11 12" key="1">
    <citation type="submission" date="2014-12" db="EMBL/GenBank/DDBJ databases">
        <title>Draft genome sequence of Terrisporobacter sp. 08-306576, isolated from the blood culture of a bacteremia patient.</title>
        <authorList>
            <person name="Lund L.C."/>
            <person name="Sydenham T.V."/>
            <person name="Hogh S.V."/>
            <person name="Skov M.N."/>
            <person name="Kemp M."/>
            <person name="Justesen U.S."/>
        </authorList>
    </citation>
    <scope>NUCLEOTIDE SEQUENCE [LARGE SCALE GENOMIC DNA]</scope>
    <source>
        <strain evidence="11 12">08-306576</strain>
    </source>
</reference>
<dbReference type="PANTHER" id="PTHR33909:SF1">
    <property type="entry name" value="SEC TRANSLOCON ACCESSORY COMPLEX SUBUNIT YAJC"/>
    <property type="match status" value="1"/>
</dbReference>
<keyword evidence="8" id="KW-0811">Translocation</keyword>
<evidence type="ECO:0000256" key="4">
    <source>
        <dbReference type="ARBA" id="ARBA00022475"/>
    </source>
</evidence>
<proteinExistence type="inferred from homology"/>
<evidence type="ECO:0000256" key="8">
    <source>
        <dbReference type="ARBA" id="ARBA00023010"/>
    </source>
</evidence>
<keyword evidence="6" id="KW-0653">Protein transport</keyword>
<dbReference type="GO" id="GO:0015031">
    <property type="term" value="P:protein transport"/>
    <property type="evidence" value="ECO:0007669"/>
    <property type="project" value="UniProtKB-KW"/>
</dbReference>
<dbReference type="InterPro" id="IPR003849">
    <property type="entry name" value="Preprotein_translocase_YajC"/>
</dbReference>
<keyword evidence="3" id="KW-0813">Transport</keyword>
<gene>
    <name evidence="11" type="ORF">QX51_07820</name>
</gene>